<dbReference type="OrthoDB" id="2142040at2759"/>
<reference evidence="2" key="1">
    <citation type="submission" date="2018-04" db="EMBL/GenBank/DDBJ databases">
        <title>Whole genome sequencing of Hypsizygus marmoreus.</title>
        <authorList>
            <person name="Choi I.-G."/>
            <person name="Min B."/>
            <person name="Kim J.-G."/>
            <person name="Kim S."/>
            <person name="Oh Y.-L."/>
            <person name="Kong W.-S."/>
            <person name="Park H."/>
            <person name="Jeong J."/>
            <person name="Song E.-S."/>
        </authorList>
    </citation>
    <scope>NUCLEOTIDE SEQUENCE [LARGE SCALE GENOMIC DNA]</scope>
    <source>
        <strain evidence="2">51987-8</strain>
    </source>
</reference>
<feature type="domain" description="VWFA" evidence="1">
    <location>
        <begin position="47"/>
        <end position="236"/>
    </location>
</feature>
<dbReference type="AlphaFoldDB" id="A0A369JW44"/>
<evidence type="ECO:0000313" key="2">
    <source>
        <dbReference type="EMBL" id="RDB26559.1"/>
    </source>
</evidence>
<dbReference type="EMBL" id="LUEZ02000029">
    <property type="protein sequence ID" value="RDB26559.1"/>
    <property type="molecule type" value="Genomic_DNA"/>
</dbReference>
<comment type="caution">
    <text evidence="2">The sequence shown here is derived from an EMBL/GenBank/DDBJ whole genome shotgun (WGS) entry which is preliminary data.</text>
</comment>
<proteinExistence type="predicted"/>
<dbReference type="InterPro" id="IPR002035">
    <property type="entry name" value="VWF_A"/>
</dbReference>
<dbReference type="Proteomes" id="UP000076154">
    <property type="component" value="Unassembled WGS sequence"/>
</dbReference>
<evidence type="ECO:0000313" key="3">
    <source>
        <dbReference type="Proteomes" id="UP000076154"/>
    </source>
</evidence>
<dbReference type="STRING" id="39966.A0A369JW44"/>
<organism evidence="2 3">
    <name type="scientific">Hypsizygus marmoreus</name>
    <name type="common">White beech mushroom</name>
    <name type="synonym">Agaricus marmoreus</name>
    <dbReference type="NCBI Taxonomy" id="39966"/>
    <lineage>
        <taxon>Eukaryota</taxon>
        <taxon>Fungi</taxon>
        <taxon>Dikarya</taxon>
        <taxon>Basidiomycota</taxon>
        <taxon>Agaricomycotina</taxon>
        <taxon>Agaricomycetes</taxon>
        <taxon>Agaricomycetidae</taxon>
        <taxon>Agaricales</taxon>
        <taxon>Tricholomatineae</taxon>
        <taxon>Lyophyllaceae</taxon>
        <taxon>Hypsizygus</taxon>
    </lineage>
</organism>
<protein>
    <recommendedName>
        <fullName evidence="1">VWFA domain-containing protein</fullName>
    </recommendedName>
</protein>
<dbReference type="PANTHER" id="PTHR34706">
    <property type="entry name" value="SLR1338 PROTEIN"/>
    <property type="match status" value="1"/>
</dbReference>
<dbReference type="Pfam" id="PF00092">
    <property type="entry name" value="VWA"/>
    <property type="match status" value="1"/>
</dbReference>
<dbReference type="Gene3D" id="3.40.50.410">
    <property type="entry name" value="von Willebrand factor, type A domain"/>
    <property type="match status" value="1"/>
</dbReference>
<dbReference type="PANTHER" id="PTHR34706:SF1">
    <property type="entry name" value="VWFA DOMAIN-CONTAINING PROTEIN"/>
    <property type="match status" value="1"/>
</dbReference>
<dbReference type="InterPro" id="IPR036465">
    <property type="entry name" value="vWFA_dom_sf"/>
</dbReference>
<dbReference type="PROSITE" id="PS50234">
    <property type="entry name" value="VWFA"/>
    <property type="match status" value="1"/>
</dbReference>
<sequence length="251" mass="27432">MRSLKRFITRKTQAKASNIDKDAPGDPALVDYITPNEDVLSILKRYDTVFVVDDSYSMRSESRWKDAEMALASVAQAAASYDADGIEIHFLNSPISESYLKSAQAVNAVFNSVQPRGGTPLGSRMGVLLADYLARLKKDQSIKPVNYIVITDGEPTDGNMLEDVIVRAAGKLDAQNASPMQVGIQFVQVGDSASARRYLEALDDLLKHKHHIRDMVDTTPSQHGKLDIVKVLLGAINRRVDVKGSGAFAKA</sequence>
<name>A0A369JW44_HYPMA</name>
<evidence type="ECO:0000259" key="1">
    <source>
        <dbReference type="PROSITE" id="PS50234"/>
    </source>
</evidence>
<accession>A0A369JW44</accession>
<dbReference type="InParanoid" id="A0A369JW44"/>
<dbReference type="SUPFAM" id="SSF53300">
    <property type="entry name" value="vWA-like"/>
    <property type="match status" value="1"/>
</dbReference>
<keyword evidence="3" id="KW-1185">Reference proteome</keyword>
<gene>
    <name evidence="2" type="ORF">Hypma_005612</name>
</gene>